<evidence type="ECO:0000256" key="1">
    <source>
        <dbReference type="SAM" id="MobiDB-lite"/>
    </source>
</evidence>
<dbReference type="AlphaFoldDB" id="A0A0A9EQ18"/>
<proteinExistence type="predicted"/>
<evidence type="ECO:0000313" key="2">
    <source>
        <dbReference type="EMBL" id="JAD98087.1"/>
    </source>
</evidence>
<name>A0A0A9EQ18_ARUDO</name>
<dbReference type="EMBL" id="GBRH01199808">
    <property type="protein sequence ID" value="JAD98087.1"/>
    <property type="molecule type" value="Transcribed_RNA"/>
</dbReference>
<sequence>MLAERTGGGRAATRRGRFSSEVLLGRQVKKHSPSILRSMGQ</sequence>
<feature type="region of interest" description="Disordered" evidence="1">
    <location>
        <begin position="1"/>
        <end position="23"/>
    </location>
</feature>
<accession>A0A0A9EQ18</accession>
<reference evidence="2" key="1">
    <citation type="submission" date="2014-09" db="EMBL/GenBank/DDBJ databases">
        <authorList>
            <person name="Magalhaes I.L.F."/>
            <person name="Oliveira U."/>
            <person name="Santos F.R."/>
            <person name="Vidigal T.H.D.A."/>
            <person name="Brescovit A.D."/>
            <person name="Santos A.J."/>
        </authorList>
    </citation>
    <scope>NUCLEOTIDE SEQUENCE</scope>
    <source>
        <tissue evidence="2">Shoot tissue taken approximately 20 cm above the soil surface</tissue>
    </source>
</reference>
<organism evidence="2">
    <name type="scientific">Arundo donax</name>
    <name type="common">Giant reed</name>
    <name type="synonym">Donax arundinaceus</name>
    <dbReference type="NCBI Taxonomy" id="35708"/>
    <lineage>
        <taxon>Eukaryota</taxon>
        <taxon>Viridiplantae</taxon>
        <taxon>Streptophyta</taxon>
        <taxon>Embryophyta</taxon>
        <taxon>Tracheophyta</taxon>
        <taxon>Spermatophyta</taxon>
        <taxon>Magnoliopsida</taxon>
        <taxon>Liliopsida</taxon>
        <taxon>Poales</taxon>
        <taxon>Poaceae</taxon>
        <taxon>PACMAD clade</taxon>
        <taxon>Arundinoideae</taxon>
        <taxon>Arundineae</taxon>
        <taxon>Arundo</taxon>
    </lineage>
</organism>
<feature type="compositionally biased region" description="Gly residues" evidence="1">
    <location>
        <begin position="1"/>
        <end position="10"/>
    </location>
</feature>
<protein>
    <submittedName>
        <fullName evidence="2">Cl3001_1a</fullName>
    </submittedName>
</protein>
<reference evidence="2" key="2">
    <citation type="journal article" date="2015" name="Data Brief">
        <title>Shoot transcriptome of the giant reed, Arundo donax.</title>
        <authorList>
            <person name="Barrero R.A."/>
            <person name="Guerrero F.D."/>
            <person name="Moolhuijzen P."/>
            <person name="Goolsby J.A."/>
            <person name="Tidwell J."/>
            <person name="Bellgard S.E."/>
            <person name="Bellgard M.I."/>
        </authorList>
    </citation>
    <scope>NUCLEOTIDE SEQUENCE</scope>
    <source>
        <tissue evidence="2">Shoot tissue taken approximately 20 cm above the soil surface</tissue>
    </source>
</reference>